<gene>
    <name evidence="9" type="ORF">Slin15195_G087770</name>
</gene>
<keyword evidence="7" id="KW-0325">Glycoprotein</keyword>
<evidence type="ECO:0000313" key="10">
    <source>
        <dbReference type="Proteomes" id="UP001056384"/>
    </source>
</evidence>
<keyword evidence="5 8" id="KW-1133">Transmembrane helix</keyword>
<dbReference type="InterPro" id="IPR029044">
    <property type="entry name" value="Nucleotide-diphossugar_trans"/>
</dbReference>
<keyword evidence="4 8" id="KW-0812">Transmembrane</keyword>
<dbReference type="Pfam" id="PF13641">
    <property type="entry name" value="Glyco_tranf_2_3"/>
    <property type="match status" value="1"/>
</dbReference>
<dbReference type="GO" id="GO:0016757">
    <property type="term" value="F:glycosyltransferase activity"/>
    <property type="evidence" value="ECO:0007669"/>
    <property type="project" value="UniProtKB-KW"/>
</dbReference>
<dbReference type="SUPFAM" id="SSF53448">
    <property type="entry name" value="Nucleotide-diphospho-sugar transferases"/>
    <property type="match status" value="1"/>
</dbReference>
<evidence type="ECO:0000256" key="3">
    <source>
        <dbReference type="ARBA" id="ARBA00022679"/>
    </source>
</evidence>
<name>A0A9Q9ENG7_9PEZI</name>
<dbReference type="Proteomes" id="UP001056384">
    <property type="component" value="Chromosome 7"/>
</dbReference>
<comment type="subcellular location">
    <subcellularLocation>
        <location evidence="1">Membrane</location>
    </subcellularLocation>
</comment>
<dbReference type="InterPro" id="IPR052427">
    <property type="entry name" value="Glycosyltrans_GT2/GT47"/>
</dbReference>
<evidence type="ECO:0000313" key="9">
    <source>
        <dbReference type="EMBL" id="USW55458.1"/>
    </source>
</evidence>
<keyword evidence="10" id="KW-1185">Reference proteome</keyword>
<keyword evidence="2" id="KW-0328">Glycosyltransferase</keyword>
<evidence type="ECO:0000256" key="8">
    <source>
        <dbReference type="SAM" id="Phobius"/>
    </source>
</evidence>
<feature type="transmembrane region" description="Helical" evidence="8">
    <location>
        <begin position="335"/>
        <end position="361"/>
    </location>
</feature>
<dbReference type="PANTHER" id="PTHR47844">
    <property type="entry name" value="SYNTHASE CPS1, PUTATIVE (AFU_ORTHOLOGUE AFUA_7G02500)-RELATED"/>
    <property type="match status" value="1"/>
</dbReference>
<protein>
    <submittedName>
        <fullName evidence="9">Nucleotide-diphospho-sugar transferase</fullName>
    </submittedName>
</protein>
<sequence length="511" mass="58637">MAATTGMTQTVNYIFLALFCLLFTFRYLRTFVSIFTWTFWKAVPIAVKPKYNSKDVTVLIPTTFKTPHELMSCIKRVLACSPAKVFVITSSKNVELVKDMCILNNYGQQDVVVLGVDKLNKREQLLRALPSVETPITVLADDDVFWPSSEYLDYLLAIFENDRVGGGGTRQRVVRLDRPDWINMLGISYLERRVWNNCASNAVDGSISTLSGRTAAYRTRILQNDDFYFYFRNDSWRGRPLHSDDDKCLTRYVYSNGWEIKIQPDSRAVLETIVEPDFAGYQQQCLRWARAHFRGNFTVMENETYWRSRKMWWGLYVIYISQWQTPNFLVEGVLYGMLFGAVGGPSVSPYFWLALVCFFLLSKNLKMMPHFCRHPADLKFIPALMLFSYYHGCLNIWALCTMTTTHWGNKQLSEDAQTRARPEEITELIKNAKDFVDGYHEPTPGHILDGPDYFLARPQAEDKAIEHLFDNFADTAQGAEIESTDSDAMVGDMGEVNLIDQCPAVPFDLLA</sequence>
<organism evidence="9 10">
    <name type="scientific">Septoria linicola</name>
    <dbReference type="NCBI Taxonomy" id="215465"/>
    <lineage>
        <taxon>Eukaryota</taxon>
        <taxon>Fungi</taxon>
        <taxon>Dikarya</taxon>
        <taxon>Ascomycota</taxon>
        <taxon>Pezizomycotina</taxon>
        <taxon>Dothideomycetes</taxon>
        <taxon>Dothideomycetidae</taxon>
        <taxon>Mycosphaerellales</taxon>
        <taxon>Mycosphaerellaceae</taxon>
        <taxon>Septoria</taxon>
    </lineage>
</organism>
<evidence type="ECO:0000256" key="4">
    <source>
        <dbReference type="ARBA" id="ARBA00022692"/>
    </source>
</evidence>
<dbReference type="Gene3D" id="3.90.550.10">
    <property type="entry name" value="Spore Coat Polysaccharide Biosynthesis Protein SpsA, Chain A"/>
    <property type="match status" value="1"/>
</dbReference>
<evidence type="ECO:0000256" key="6">
    <source>
        <dbReference type="ARBA" id="ARBA00023136"/>
    </source>
</evidence>
<accession>A0A9Q9ENG7</accession>
<evidence type="ECO:0000256" key="1">
    <source>
        <dbReference type="ARBA" id="ARBA00004370"/>
    </source>
</evidence>
<dbReference type="PANTHER" id="PTHR47844:SF1">
    <property type="entry name" value="EXOSTOSIN-LIKE 2"/>
    <property type="match status" value="1"/>
</dbReference>
<proteinExistence type="predicted"/>
<dbReference type="AlphaFoldDB" id="A0A9Q9ENG7"/>
<evidence type="ECO:0000256" key="5">
    <source>
        <dbReference type="ARBA" id="ARBA00022989"/>
    </source>
</evidence>
<dbReference type="GO" id="GO:0016020">
    <property type="term" value="C:membrane"/>
    <property type="evidence" value="ECO:0007669"/>
    <property type="project" value="UniProtKB-SubCell"/>
</dbReference>
<keyword evidence="3 9" id="KW-0808">Transferase</keyword>
<reference evidence="9" key="1">
    <citation type="submission" date="2022-06" db="EMBL/GenBank/DDBJ databases">
        <title>Complete genome sequences of two strains of the flax pathogen Septoria linicola.</title>
        <authorList>
            <person name="Lapalu N."/>
            <person name="Simon A."/>
            <person name="Demenou B."/>
            <person name="Paumier D."/>
            <person name="Guillot M.-P."/>
            <person name="Gout L."/>
            <person name="Valade R."/>
        </authorList>
    </citation>
    <scope>NUCLEOTIDE SEQUENCE</scope>
    <source>
        <strain evidence="9">SE15195</strain>
    </source>
</reference>
<feature type="transmembrane region" description="Helical" evidence="8">
    <location>
        <begin position="13"/>
        <end position="40"/>
    </location>
</feature>
<evidence type="ECO:0000256" key="2">
    <source>
        <dbReference type="ARBA" id="ARBA00022676"/>
    </source>
</evidence>
<keyword evidence="6 8" id="KW-0472">Membrane</keyword>
<dbReference type="EMBL" id="CP099424">
    <property type="protein sequence ID" value="USW55458.1"/>
    <property type="molecule type" value="Genomic_DNA"/>
</dbReference>
<evidence type="ECO:0000256" key="7">
    <source>
        <dbReference type="ARBA" id="ARBA00023180"/>
    </source>
</evidence>